<accession>V5GBZ8</accession>
<organism evidence="2">
    <name type="scientific">Anoplophora glabripennis</name>
    <name type="common">Asian longhorn beetle</name>
    <name type="synonym">Anoplophora nobilis</name>
    <dbReference type="NCBI Taxonomy" id="217634"/>
    <lineage>
        <taxon>Eukaryota</taxon>
        <taxon>Metazoa</taxon>
        <taxon>Ecdysozoa</taxon>
        <taxon>Arthropoda</taxon>
        <taxon>Hexapoda</taxon>
        <taxon>Insecta</taxon>
        <taxon>Pterygota</taxon>
        <taxon>Neoptera</taxon>
        <taxon>Endopterygota</taxon>
        <taxon>Coleoptera</taxon>
        <taxon>Polyphaga</taxon>
        <taxon>Cucujiformia</taxon>
        <taxon>Chrysomeloidea</taxon>
        <taxon>Cerambycidae</taxon>
        <taxon>Lamiinae</taxon>
        <taxon>Lamiini</taxon>
        <taxon>Anoplophora</taxon>
    </lineage>
</organism>
<dbReference type="KEGG" id="agb:111691296"/>
<evidence type="ECO:0000256" key="1">
    <source>
        <dbReference type="SAM" id="MobiDB-lite"/>
    </source>
</evidence>
<sequence length="106" mass="12141">MSSRVLRKLQGDKDKELADEVSDTETDTPVSGGARRKQLNINRYDLLNQHSHSESEVKEDDNETEAAKSCEGGDSHDIKRKKKKKKKKEKRKKKKNLQSSFPLCNL</sequence>
<dbReference type="RefSeq" id="XP_023309793.1">
    <property type="nucleotide sequence ID" value="XM_023454025.1"/>
</dbReference>
<reference evidence="2" key="1">
    <citation type="submission" date="2013-07" db="EMBL/GenBank/DDBJ databases">
        <title>Midgut Transcriptome Profiling of Anoplphora glabripennis, a Lignocellulose Degrading, Wood-Boring Cerambycid.</title>
        <authorList>
            <person name="Scully E.D."/>
            <person name="Hoover K."/>
            <person name="Carlson J.E."/>
            <person name="Tien M."/>
            <person name="Geib S.M."/>
        </authorList>
    </citation>
    <scope>NUCLEOTIDE SEQUENCE</scope>
</reference>
<dbReference type="EMBL" id="GALX01006927">
    <property type="protein sequence ID" value="JAB61539.1"/>
    <property type="molecule type" value="Transcribed_RNA"/>
</dbReference>
<dbReference type="GeneID" id="111691296"/>
<dbReference type="OrthoDB" id="205993at2759"/>
<evidence type="ECO:0000313" key="2">
    <source>
        <dbReference type="EMBL" id="JAB61539.1"/>
    </source>
</evidence>
<feature type="compositionally biased region" description="Basic and acidic residues" evidence="1">
    <location>
        <begin position="65"/>
        <end position="77"/>
    </location>
</feature>
<feature type="compositionally biased region" description="Polar residues" evidence="1">
    <location>
        <begin position="97"/>
        <end position="106"/>
    </location>
</feature>
<feature type="compositionally biased region" description="Basic and acidic residues" evidence="1">
    <location>
        <begin position="9"/>
        <end position="18"/>
    </location>
</feature>
<feature type="region of interest" description="Disordered" evidence="1">
    <location>
        <begin position="1"/>
        <end position="106"/>
    </location>
</feature>
<protein>
    <submittedName>
        <fullName evidence="2">Uncharacterized protein</fullName>
    </submittedName>
</protein>
<dbReference type="AlphaFoldDB" id="V5GBZ8"/>
<name>V5GBZ8_ANOGL</name>
<proteinExistence type="predicted"/>
<feature type="compositionally biased region" description="Basic residues" evidence="1">
    <location>
        <begin position="78"/>
        <end position="96"/>
    </location>
</feature>